<dbReference type="Proteomes" id="UP001311799">
    <property type="component" value="Unassembled WGS sequence"/>
</dbReference>
<evidence type="ECO:0000313" key="2">
    <source>
        <dbReference type="Proteomes" id="UP001311799"/>
    </source>
</evidence>
<comment type="caution">
    <text evidence="1">The sequence shown here is derived from an EMBL/GenBank/DDBJ whole genome shotgun (WGS) entry which is preliminary data.</text>
</comment>
<dbReference type="AlphaFoldDB" id="A0AAV9XUG2"/>
<name>A0AAV9XUG2_9CRYT</name>
<reference evidence="1 2" key="1">
    <citation type="submission" date="2023-10" db="EMBL/GenBank/DDBJ databases">
        <title>Comparative genomics analysis reveals potential genetic determinants of host preference in Cryptosporidium xiaoi.</title>
        <authorList>
            <person name="Xiao L."/>
            <person name="Li J."/>
        </authorList>
    </citation>
    <scope>NUCLEOTIDE SEQUENCE [LARGE SCALE GENOMIC DNA]</scope>
    <source>
        <strain evidence="1 2">52996</strain>
    </source>
</reference>
<keyword evidence="2" id="KW-1185">Reference proteome</keyword>
<dbReference type="EMBL" id="JAWDEY010000034">
    <property type="protein sequence ID" value="KAK6588321.1"/>
    <property type="molecule type" value="Genomic_DNA"/>
</dbReference>
<proteinExistence type="predicted"/>
<sequence length="180" mass="21503">MSENYLNFENISGNCLKSYSSFIDKFKIISRNSLLWPKLNISEDKKTIKHNLNEKFTVFSSLIAIKKIFQLSMVNSLNYDNVDSIKLIRFFIFLIENYEPGEMGQYLTDNDRSKILEAKQRLISNSIFLNMYYYSTDIKREFFKEYKINYFSKTIIQLFLYPAYLDVYDYGSLILSRYVE</sequence>
<evidence type="ECO:0000313" key="1">
    <source>
        <dbReference type="EMBL" id="KAK6588321.1"/>
    </source>
</evidence>
<organism evidence="1 2">
    <name type="scientific">Cryptosporidium xiaoi</name>
    <dbReference type="NCBI Taxonomy" id="659607"/>
    <lineage>
        <taxon>Eukaryota</taxon>
        <taxon>Sar</taxon>
        <taxon>Alveolata</taxon>
        <taxon>Apicomplexa</taxon>
        <taxon>Conoidasida</taxon>
        <taxon>Coccidia</taxon>
        <taxon>Eucoccidiorida</taxon>
        <taxon>Eimeriorina</taxon>
        <taxon>Cryptosporidiidae</taxon>
        <taxon>Cryptosporidium</taxon>
    </lineage>
</organism>
<protein>
    <submittedName>
        <fullName evidence="1">Uncharacterized protein</fullName>
    </submittedName>
</protein>
<accession>A0AAV9XUG2</accession>
<gene>
    <name evidence="1" type="ORF">RS030_6724</name>
</gene>